<gene>
    <name evidence="1" type="ORF">BaRGS_00009832</name>
</gene>
<evidence type="ECO:0000313" key="2">
    <source>
        <dbReference type="Proteomes" id="UP001519460"/>
    </source>
</evidence>
<protein>
    <submittedName>
        <fullName evidence="1">Uncharacterized protein</fullName>
    </submittedName>
</protein>
<dbReference type="Proteomes" id="UP001519460">
    <property type="component" value="Unassembled WGS sequence"/>
</dbReference>
<sequence>MGLPSAKSHRLMTAPCRELSRMPSLSLLTGHRREYDVGGIPRRWVTLNGQRLNSFGDKTVQNVKSVGLPFGIATMTLSADSRKH</sequence>
<name>A0ABD0LIT0_9CAEN</name>
<evidence type="ECO:0000313" key="1">
    <source>
        <dbReference type="EMBL" id="KAK7499023.1"/>
    </source>
</evidence>
<reference evidence="1 2" key="1">
    <citation type="journal article" date="2023" name="Sci. Data">
        <title>Genome assembly of the Korean intertidal mud-creeper Batillaria attramentaria.</title>
        <authorList>
            <person name="Patra A.K."/>
            <person name="Ho P.T."/>
            <person name="Jun S."/>
            <person name="Lee S.J."/>
            <person name="Kim Y."/>
            <person name="Won Y.J."/>
        </authorList>
    </citation>
    <scope>NUCLEOTIDE SEQUENCE [LARGE SCALE GENOMIC DNA]</scope>
    <source>
        <strain evidence="1">Wonlab-2016</strain>
    </source>
</reference>
<comment type="caution">
    <text evidence="1">The sequence shown here is derived from an EMBL/GenBank/DDBJ whole genome shotgun (WGS) entry which is preliminary data.</text>
</comment>
<dbReference type="EMBL" id="JACVVK020000047">
    <property type="protein sequence ID" value="KAK7499023.1"/>
    <property type="molecule type" value="Genomic_DNA"/>
</dbReference>
<proteinExistence type="predicted"/>
<organism evidence="1 2">
    <name type="scientific">Batillaria attramentaria</name>
    <dbReference type="NCBI Taxonomy" id="370345"/>
    <lineage>
        <taxon>Eukaryota</taxon>
        <taxon>Metazoa</taxon>
        <taxon>Spiralia</taxon>
        <taxon>Lophotrochozoa</taxon>
        <taxon>Mollusca</taxon>
        <taxon>Gastropoda</taxon>
        <taxon>Caenogastropoda</taxon>
        <taxon>Sorbeoconcha</taxon>
        <taxon>Cerithioidea</taxon>
        <taxon>Batillariidae</taxon>
        <taxon>Batillaria</taxon>
    </lineage>
</organism>
<dbReference type="AlphaFoldDB" id="A0ABD0LIT0"/>
<keyword evidence="2" id="KW-1185">Reference proteome</keyword>
<accession>A0ABD0LIT0</accession>